<name>A0A6J5FHF0_9BURK</name>
<keyword evidence="3" id="KW-1185">Reference proteome</keyword>
<evidence type="ECO:0000313" key="2">
    <source>
        <dbReference type="EMBL" id="CAB3778266.1"/>
    </source>
</evidence>
<keyword evidence="1" id="KW-0472">Membrane</keyword>
<organism evidence="2 3">
    <name type="scientific">Paraburkholderia caffeinitolerans</name>
    <dbReference type="NCBI Taxonomy" id="1723730"/>
    <lineage>
        <taxon>Bacteria</taxon>
        <taxon>Pseudomonadati</taxon>
        <taxon>Pseudomonadota</taxon>
        <taxon>Betaproteobacteria</taxon>
        <taxon>Burkholderiales</taxon>
        <taxon>Burkholderiaceae</taxon>
        <taxon>Paraburkholderia</taxon>
    </lineage>
</organism>
<evidence type="ECO:0000256" key="1">
    <source>
        <dbReference type="SAM" id="Phobius"/>
    </source>
</evidence>
<gene>
    <name evidence="2" type="ORF">LMG28688_00556</name>
</gene>
<evidence type="ECO:0000313" key="3">
    <source>
        <dbReference type="Proteomes" id="UP000494119"/>
    </source>
</evidence>
<feature type="transmembrane region" description="Helical" evidence="1">
    <location>
        <begin position="31"/>
        <end position="51"/>
    </location>
</feature>
<keyword evidence="1" id="KW-1133">Transmembrane helix</keyword>
<dbReference type="EMBL" id="CADIKL010000002">
    <property type="protein sequence ID" value="CAB3778266.1"/>
    <property type="molecule type" value="Genomic_DNA"/>
</dbReference>
<dbReference type="RefSeq" id="WP_129563490.1">
    <property type="nucleotide sequence ID" value="NZ_CADIKL010000002.1"/>
</dbReference>
<dbReference type="AlphaFoldDB" id="A0A6J5FHF0"/>
<accession>A0A6J5FHF0</accession>
<dbReference type="Proteomes" id="UP000494119">
    <property type="component" value="Unassembled WGS sequence"/>
</dbReference>
<sequence>MLSRKSKAIASPVIFLLSSLGLTSTGPNALVVIGGMCLSLAATLCLFANLIPGFGARYGRLIPTFSLLSNVPLTINGIFMVQGGMATGHTGLAVAGACLALSNAVFYGSANLRGFLGKISAKAHAHYSMVAGLLIAVAGAALFNPVLTFIGFGYVMEASLRKRPMPAPAEEMEPEIAA</sequence>
<reference evidence="2 3" key="1">
    <citation type="submission" date="2020-04" db="EMBL/GenBank/DDBJ databases">
        <authorList>
            <person name="De Canck E."/>
        </authorList>
    </citation>
    <scope>NUCLEOTIDE SEQUENCE [LARGE SCALE GENOMIC DNA]</scope>
    <source>
        <strain evidence="2 3">LMG 28688</strain>
    </source>
</reference>
<protein>
    <submittedName>
        <fullName evidence="2">Uncharacterized protein</fullName>
    </submittedName>
</protein>
<proteinExistence type="predicted"/>
<feature type="transmembrane region" description="Helical" evidence="1">
    <location>
        <begin position="130"/>
        <end position="155"/>
    </location>
</feature>
<keyword evidence="1" id="KW-0812">Transmembrane</keyword>
<feature type="transmembrane region" description="Helical" evidence="1">
    <location>
        <begin position="90"/>
        <end position="110"/>
    </location>
</feature>